<evidence type="ECO:0000313" key="1">
    <source>
        <dbReference type="EMBL" id="CAG9322263.1"/>
    </source>
</evidence>
<organism evidence="1 2">
    <name type="scientific">Blepharisma stoltei</name>
    <dbReference type="NCBI Taxonomy" id="1481888"/>
    <lineage>
        <taxon>Eukaryota</taxon>
        <taxon>Sar</taxon>
        <taxon>Alveolata</taxon>
        <taxon>Ciliophora</taxon>
        <taxon>Postciliodesmatophora</taxon>
        <taxon>Heterotrichea</taxon>
        <taxon>Heterotrichida</taxon>
        <taxon>Blepharismidae</taxon>
        <taxon>Blepharisma</taxon>
    </lineage>
</organism>
<dbReference type="EMBL" id="CAJZBQ010000030">
    <property type="protein sequence ID" value="CAG9322263.1"/>
    <property type="molecule type" value="Genomic_DNA"/>
</dbReference>
<keyword evidence="2" id="KW-1185">Reference proteome</keyword>
<proteinExistence type="predicted"/>
<comment type="caution">
    <text evidence="1">The sequence shown here is derived from an EMBL/GenBank/DDBJ whole genome shotgun (WGS) entry which is preliminary data.</text>
</comment>
<accession>A0AAU9JD66</accession>
<gene>
    <name evidence="1" type="ORF">BSTOLATCC_MIC30637</name>
</gene>
<name>A0AAU9JD66_9CILI</name>
<dbReference type="Proteomes" id="UP001162131">
    <property type="component" value="Unassembled WGS sequence"/>
</dbReference>
<dbReference type="AlphaFoldDB" id="A0AAU9JD66"/>
<evidence type="ECO:0000313" key="2">
    <source>
        <dbReference type="Proteomes" id="UP001162131"/>
    </source>
</evidence>
<protein>
    <submittedName>
        <fullName evidence="1">Uncharacterized protein</fullName>
    </submittedName>
</protein>
<sequence>MWEILDRKWRMEANFWLKEENIKWWWGALLRNVLIGSSKLSEKWWCMRKSIKPGKVAGTYCEMWMFSFSRH</sequence>
<reference evidence="1" key="1">
    <citation type="submission" date="2021-09" db="EMBL/GenBank/DDBJ databases">
        <authorList>
            <consortium name="AG Swart"/>
            <person name="Singh M."/>
            <person name="Singh A."/>
            <person name="Seah K."/>
            <person name="Emmerich C."/>
        </authorList>
    </citation>
    <scope>NUCLEOTIDE SEQUENCE</scope>
    <source>
        <strain evidence="1">ATCC30299</strain>
    </source>
</reference>